<feature type="compositionally biased region" description="Acidic residues" evidence="1">
    <location>
        <begin position="373"/>
        <end position="385"/>
    </location>
</feature>
<dbReference type="Proteomes" id="UP001190700">
    <property type="component" value="Unassembled WGS sequence"/>
</dbReference>
<feature type="chain" id="PRO_5042117148" evidence="2">
    <location>
        <begin position="24"/>
        <end position="433"/>
    </location>
</feature>
<keyword evidence="4" id="KW-1185">Reference proteome</keyword>
<keyword evidence="2" id="KW-0732">Signal</keyword>
<feature type="compositionally biased region" description="Basic and acidic residues" evidence="1">
    <location>
        <begin position="418"/>
        <end position="433"/>
    </location>
</feature>
<feature type="compositionally biased region" description="Basic and acidic residues" evidence="1">
    <location>
        <begin position="251"/>
        <end position="260"/>
    </location>
</feature>
<evidence type="ECO:0000313" key="3">
    <source>
        <dbReference type="EMBL" id="KAK3267603.1"/>
    </source>
</evidence>
<proteinExistence type="predicted"/>
<accession>A0AAE0L0H9</accession>
<sequence length="433" mass="49464">MDPLRVLLAAECLSALLLGAAECSSLLSAPGRSSLLKQSLTSDTKQLGVPPSVERMLTLAARHEHTKFYLRKNMVLKISPLRLMFGPVNAAGVVNKSKSMVTKMPMKLADIEVSRFTPLRMTIVGQRMDATSPCQRDAIGLIIREMLQVTEEQDEEMQRGGGEAVRWKEYQKVVAERRLRQLRRQERTDRTQPNNGLQKGIKQLTEDLSNSDSGEDYFSEDGHSEETISDPDEPYWVEEYPDSEGEDEEEMLTKGHHESALQKKDMVNKVAFIAPKSWNFAHKDVAFPVTRLVDGQEKKKRQIKAVADEKEQRRRREIRQHERMRKRRDFGIAPPSTGEDEKEVDAWWNGIELDIAPDSLSMPSDSELADLPFETDEDEDSELELELAHEMKRAKTEEERARRKAEAMEGTAKFKAQQARDKVKTLQQRNEDS</sequence>
<feature type="signal peptide" evidence="2">
    <location>
        <begin position="1"/>
        <end position="23"/>
    </location>
</feature>
<feature type="compositionally biased region" description="Basic and acidic residues" evidence="1">
    <location>
        <begin position="386"/>
        <end position="407"/>
    </location>
</feature>
<protein>
    <submittedName>
        <fullName evidence="3">Uncharacterized protein</fullName>
    </submittedName>
</protein>
<evidence type="ECO:0000313" key="4">
    <source>
        <dbReference type="Proteomes" id="UP001190700"/>
    </source>
</evidence>
<comment type="caution">
    <text evidence="3">The sequence shown here is derived from an EMBL/GenBank/DDBJ whole genome shotgun (WGS) entry which is preliminary data.</text>
</comment>
<feature type="compositionally biased region" description="Acidic residues" evidence="1">
    <location>
        <begin position="227"/>
        <end position="250"/>
    </location>
</feature>
<reference evidence="3 4" key="1">
    <citation type="journal article" date="2015" name="Genome Biol. Evol.">
        <title>Comparative Genomics of a Bacterivorous Green Alga Reveals Evolutionary Causalities and Consequences of Phago-Mixotrophic Mode of Nutrition.</title>
        <authorList>
            <person name="Burns J.A."/>
            <person name="Paasch A."/>
            <person name="Narechania A."/>
            <person name="Kim E."/>
        </authorList>
    </citation>
    <scope>NUCLEOTIDE SEQUENCE [LARGE SCALE GENOMIC DNA]</scope>
    <source>
        <strain evidence="3 4">PLY_AMNH</strain>
    </source>
</reference>
<dbReference type="AlphaFoldDB" id="A0AAE0L0H9"/>
<gene>
    <name evidence="3" type="ORF">CYMTET_23853</name>
</gene>
<feature type="region of interest" description="Disordered" evidence="1">
    <location>
        <begin position="358"/>
        <end position="433"/>
    </location>
</feature>
<organism evidence="3 4">
    <name type="scientific">Cymbomonas tetramitiformis</name>
    <dbReference type="NCBI Taxonomy" id="36881"/>
    <lineage>
        <taxon>Eukaryota</taxon>
        <taxon>Viridiplantae</taxon>
        <taxon>Chlorophyta</taxon>
        <taxon>Pyramimonadophyceae</taxon>
        <taxon>Pyramimonadales</taxon>
        <taxon>Pyramimonadaceae</taxon>
        <taxon>Cymbomonas</taxon>
    </lineage>
</organism>
<dbReference type="EMBL" id="LGRX02012315">
    <property type="protein sequence ID" value="KAK3267603.1"/>
    <property type="molecule type" value="Genomic_DNA"/>
</dbReference>
<feature type="region of interest" description="Disordered" evidence="1">
    <location>
        <begin position="181"/>
        <end position="260"/>
    </location>
</feature>
<feature type="region of interest" description="Disordered" evidence="1">
    <location>
        <begin position="310"/>
        <end position="342"/>
    </location>
</feature>
<evidence type="ECO:0000256" key="2">
    <source>
        <dbReference type="SAM" id="SignalP"/>
    </source>
</evidence>
<name>A0AAE0L0H9_9CHLO</name>
<feature type="compositionally biased region" description="Basic and acidic residues" evidence="1">
    <location>
        <begin position="181"/>
        <end position="190"/>
    </location>
</feature>
<evidence type="ECO:0000256" key="1">
    <source>
        <dbReference type="SAM" id="MobiDB-lite"/>
    </source>
</evidence>
<feature type="compositionally biased region" description="Basic residues" evidence="1">
    <location>
        <begin position="315"/>
        <end position="328"/>
    </location>
</feature>